<dbReference type="HOGENOM" id="CLU_209786_2_0_9"/>
<evidence type="ECO:0000256" key="1">
    <source>
        <dbReference type="SAM" id="MobiDB-lite"/>
    </source>
</evidence>
<organism evidence="2 3">
    <name type="scientific">Desulfosporosinus acidiphilus (strain DSM 22704 / JCM 16185 / SJ4)</name>
    <dbReference type="NCBI Taxonomy" id="646529"/>
    <lineage>
        <taxon>Bacteria</taxon>
        <taxon>Bacillati</taxon>
        <taxon>Bacillota</taxon>
        <taxon>Clostridia</taxon>
        <taxon>Eubacteriales</taxon>
        <taxon>Desulfitobacteriaceae</taxon>
        <taxon>Desulfosporosinus</taxon>
    </lineage>
</organism>
<gene>
    <name evidence="2" type="ordered locus">Desaci_1952</name>
</gene>
<accession>I4D555</accession>
<keyword evidence="3" id="KW-1185">Reference proteome</keyword>
<dbReference type="RefSeq" id="WP_014826935.1">
    <property type="nucleotide sequence ID" value="NC_018068.1"/>
</dbReference>
<feature type="region of interest" description="Disordered" evidence="1">
    <location>
        <begin position="1"/>
        <end position="39"/>
    </location>
</feature>
<dbReference type="Proteomes" id="UP000002892">
    <property type="component" value="Chromosome"/>
</dbReference>
<name>I4D555_DESAJ</name>
<reference evidence="2 3" key="1">
    <citation type="journal article" date="2012" name="J. Bacteriol.">
        <title>Complete genome sequences of Desulfosporosinus orientis DSM765T, Desulfosporosinus youngiae DSM17734T, Desulfosporosinus meridiei DSM13257T, and Desulfosporosinus acidiphilus DSM22704T.</title>
        <authorList>
            <person name="Pester M."/>
            <person name="Brambilla E."/>
            <person name="Alazard D."/>
            <person name="Rattei T."/>
            <person name="Weinmaier T."/>
            <person name="Han J."/>
            <person name="Lucas S."/>
            <person name="Lapidus A."/>
            <person name="Cheng J.F."/>
            <person name="Goodwin L."/>
            <person name="Pitluck S."/>
            <person name="Peters L."/>
            <person name="Ovchinnikova G."/>
            <person name="Teshima H."/>
            <person name="Detter J.C."/>
            <person name="Han C.S."/>
            <person name="Tapia R."/>
            <person name="Land M.L."/>
            <person name="Hauser L."/>
            <person name="Kyrpides N.C."/>
            <person name="Ivanova N.N."/>
            <person name="Pagani I."/>
            <person name="Huntmann M."/>
            <person name="Wei C.L."/>
            <person name="Davenport K.W."/>
            <person name="Daligault H."/>
            <person name="Chain P.S."/>
            <person name="Chen A."/>
            <person name="Mavromatis K."/>
            <person name="Markowitz V."/>
            <person name="Szeto E."/>
            <person name="Mikhailova N."/>
            <person name="Pati A."/>
            <person name="Wagner M."/>
            <person name="Woyke T."/>
            <person name="Ollivier B."/>
            <person name="Klenk H.P."/>
            <person name="Spring S."/>
            <person name="Loy A."/>
        </authorList>
    </citation>
    <scope>NUCLEOTIDE SEQUENCE [LARGE SCALE GENOMIC DNA]</scope>
    <source>
        <strain evidence="3">DSM 22704 / JCM 16185 / SJ4</strain>
    </source>
</reference>
<sequence>MENLDKILQAQDKQEQNKKHQGKGNPDRKLPNKQHSTNK</sequence>
<evidence type="ECO:0000313" key="2">
    <source>
        <dbReference type="EMBL" id="AFM40929.1"/>
    </source>
</evidence>
<dbReference type="EMBL" id="CP003639">
    <property type="protein sequence ID" value="AFM40929.1"/>
    <property type="molecule type" value="Genomic_DNA"/>
</dbReference>
<protein>
    <recommendedName>
        <fullName evidence="4">DUF4023 domain-containing protein</fullName>
    </recommendedName>
</protein>
<dbReference type="OrthoDB" id="2631586at2"/>
<dbReference type="KEGG" id="dai:Desaci_1952"/>
<dbReference type="Pfam" id="PF13215">
    <property type="entry name" value="DUF4023"/>
    <property type="match status" value="1"/>
</dbReference>
<dbReference type="InterPro" id="IPR025097">
    <property type="entry name" value="DUF4023"/>
</dbReference>
<dbReference type="AlphaFoldDB" id="I4D555"/>
<evidence type="ECO:0008006" key="4">
    <source>
        <dbReference type="Google" id="ProtNLM"/>
    </source>
</evidence>
<evidence type="ECO:0000313" key="3">
    <source>
        <dbReference type="Proteomes" id="UP000002892"/>
    </source>
</evidence>
<proteinExistence type="predicted"/>